<dbReference type="Pfam" id="PF04715">
    <property type="entry name" value="Anth_synt_I_N"/>
    <property type="match status" value="1"/>
</dbReference>
<dbReference type="GO" id="GO:0000162">
    <property type="term" value="P:L-tryptophan biosynthetic process"/>
    <property type="evidence" value="ECO:0007669"/>
    <property type="project" value="TreeGrafter"/>
</dbReference>
<evidence type="ECO:0000256" key="2">
    <source>
        <dbReference type="ARBA" id="ARBA00022679"/>
    </source>
</evidence>
<reference evidence="6 7" key="1">
    <citation type="journal article" date="2005" name="Int. J. Syst. Evol. Microbiol.">
        <title>Nitrincola lacisaponensis gen. nov., sp. nov., a novel alkaliphilic bacterium isolated from an alkaline, saline lake.</title>
        <authorList>
            <person name="Dimitriu P.A."/>
            <person name="Shukla S.K."/>
            <person name="Conradt J."/>
            <person name="Marquez M.C."/>
            <person name="Ventosa A."/>
            <person name="Maglia A."/>
            <person name="Peyton B.M."/>
            <person name="Pinkart H.C."/>
            <person name="Mormile M.R."/>
        </authorList>
    </citation>
    <scope>NUCLEOTIDE SEQUENCE [LARGE SCALE GENOMIC DNA]</scope>
    <source>
        <strain evidence="6 7">4CA</strain>
    </source>
</reference>
<dbReference type="GO" id="GO:0046820">
    <property type="term" value="F:4-amino-4-deoxychorismate synthase activity"/>
    <property type="evidence" value="ECO:0007669"/>
    <property type="project" value="UniProtKB-EC"/>
</dbReference>
<dbReference type="STRING" id="267850.ADINL_3079"/>
<dbReference type="PANTHER" id="PTHR11236:SF50">
    <property type="entry name" value="AMINODEOXYCHORISMATE SYNTHASE COMPONENT 1"/>
    <property type="match status" value="1"/>
</dbReference>
<dbReference type="InterPro" id="IPR005802">
    <property type="entry name" value="ADC_synth_comp_1"/>
</dbReference>
<dbReference type="InterPro" id="IPR015890">
    <property type="entry name" value="Chorismate_C"/>
</dbReference>
<feature type="compositionally biased region" description="Basic and acidic residues" evidence="3">
    <location>
        <begin position="268"/>
        <end position="283"/>
    </location>
</feature>
<dbReference type="AlphaFoldDB" id="A0A063XYP8"/>
<dbReference type="InterPro" id="IPR019999">
    <property type="entry name" value="Anth_synth_I-like"/>
</dbReference>
<keyword evidence="7" id="KW-1185">Reference proteome</keyword>
<dbReference type="RefSeq" id="WP_036550039.1">
    <property type="nucleotide sequence ID" value="NZ_JMSZ01000042.1"/>
</dbReference>
<evidence type="ECO:0000313" key="7">
    <source>
        <dbReference type="Proteomes" id="UP000027318"/>
    </source>
</evidence>
<gene>
    <name evidence="6" type="ORF">ADINL_3079</name>
</gene>
<dbReference type="GO" id="GO:0009396">
    <property type="term" value="P:folic acid-containing compound biosynthetic process"/>
    <property type="evidence" value="ECO:0007669"/>
    <property type="project" value="InterPro"/>
</dbReference>
<dbReference type="InterPro" id="IPR005801">
    <property type="entry name" value="ADC_synthase"/>
</dbReference>
<dbReference type="Gene3D" id="3.60.120.10">
    <property type="entry name" value="Anthranilate synthase"/>
    <property type="match status" value="1"/>
</dbReference>
<organism evidence="6 7">
    <name type="scientific">Nitrincola lacisaponensis</name>
    <dbReference type="NCBI Taxonomy" id="267850"/>
    <lineage>
        <taxon>Bacteria</taxon>
        <taxon>Pseudomonadati</taxon>
        <taxon>Pseudomonadota</taxon>
        <taxon>Gammaproteobacteria</taxon>
        <taxon>Oceanospirillales</taxon>
        <taxon>Oceanospirillaceae</taxon>
        <taxon>Nitrincola</taxon>
    </lineage>
</organism>
<dbReference type="PRINTS" id="PR00095">
    <property type="entry name" value="ANTSNTHASEI"/>
</dbReference>
<dbReference type="NCBIfam" id="TIGR00553">
    <property type="entry name" value="pabB"/>
    <property type="match status" value="1"/>
</dbReference>
<protein>
    <recommendedName>
        <fullName evidence="1">aminodeoxychorismate synthase</fullName>
        <ecNumber evidence="1">2.6.1.85</ecNumber>
    </recommendedName>
</protein>
<feature type="region of interest" description="Disordered" evidence="3">
    <location>
        <begin position="268"/>
        <end position="287"/>
    </location>
</feature>
<evidence type="ECO:0000259" key="4">
    <source>
        <dbReference type="Pfam" id="PF00425"/>
    </source>
</evidence>
<keyword evidence="6" id="KW-0032">Aminotransferase</keyword>
<evidence type="ECO:0000313" key="6">
    <source>
        <dbReference type="EMBL" id="KDE38624.1"/>
    </source>
</evidence>
<feature type="domain" description="Chorismate-utilising enzyme C-terminal" evidence="4">
    <location>
        <begin position="192"/>
        <end position="444"/>
    </location>
</feature>
<dbReference type="Proteomes" id="UP000027318">
    <property type="component" value="Unassembled WGS sequence"/>
</dbReference>
<dbReference type="SUPFAM" id="SSF56322">
    <property type="entry name" value="ADC synthase"/>
    <property type="match status" value="1"/>
</dbReference>
<accession>A0A063XYP8</accession>
<dbReference type="Pfam" id="PF00425">
    <property type="entry name" value="Chorismate_bind"/>
    <property type="match status" value="1"/>
</dbReference>
<evidence type="ECO:0000256" key="3">
    <source>
        <dbReference type="SAM" id="MobiDB-lite"/>
    </source>
</evidence>
<dbReference type="EC" id="2.6.1.85" evidence="1"/>
<evidence type="ECO:0000256" key="1">
    <source>
        <dbReference type="ARBA" id="ARBA00013139"/>
    </source>
</evidence>
<dbReference type="PANTHER" id="PTHR11236">
    <property type="entry name" value="AMINOBENZOATE/ANTHRANILATE SYNTHASE"/>
    <property type="match status" value="1"/>
</dbReference>
<proteinExistence type="predicted"/>
<dbReference type="InterPro" id="IPR006805">
    <property type="entry name" value="Anth_synth_I_N"/>
</dbReference>
<sequence length="460" mass="50807">MISHYPLPYPLNASQVFEQLRALGGAVILDSCQPHSRFGRYDLISAAPARSARLSSNGLEIRESASDWHVTDEDPFTLLQQWLNTLGPVHDPVPPFNGGLIGYFSYDLGRHLEHLPSHATADLSLPDLQLGLYLQAVIIDHETQTSRLVVHSDAAPEIVEQFLTLLGQPTSVSVKPAFHLRSSFNSNMTAMDYQQALEKIHAYIQAGDCYQINLAQRFSAAYEGDPWQAWCLLKAAAPTPFAAYIELDQDAVLSLSPERFLFCDPEGKAETRPIKGTRPRGDTPETDQQLATELLQSEKDRAENVMIVDLLRNDLSKVCQPGSVKVPELFQLESYPNVHHLVSSVTGQLEAHYSPLDLIRACFPGGSITGAPKIRAMEIIDELEPQRRSAYCGSIAYISACGQMDSSITIRTLVCHQQQIHCWAGGGIVADSQIPAEYAETFSKVNNLLNTLEATLELKN</sequence>
<feature type="domain" description="Anthranilate synthase component I N-terminal" evidence="5">
    <location>
        <begin position="14"/>
        <end position="145"/>
    </location>
</feature>
<dbReference type="PATRIC" id="fig|267850.7.peg.3030"/>
<comment type="caution">
    <text evidence="6">The sequence shown here is derived from an EMBL/GenBank/DDBJ whole genome shotgun (WGS) entry which is preliminary data.</text>
</comment>
<keyword evidence="2 6" id="KW-0808">Transferase</keyword>
<name>A0A063XYP8_9GAMM</name>
<dbReference type="EMBL" id="JMSZ01000042">
    <property type="protein sequence ID" value="KDE38624.1"/>
    <property type="molecule type" value="Genomic_DNA"/>
</dbReference>
<evidence type="ECO:0000259" key="5">
    <source>
        <dbReference type="Pfam" id="PF04715"/>
    </source>
</evidence>